<proteinExistence type="predicted"/>
<dbReference type="Gene3D" id="2.40.10.10">
    <property type="entry name" value="Trypsin-like serine proteases"/>
    <property type="match status" value="2"/>
</dbReference>
<dbReference type="Proteomes" id="UP000466442">
    <property type="component" value="Unassembled WGS sequence"/>
</dbReference>
<dbReference type="SUPFAM" id="SSF50494">
    <property type="entry name" value="Trypsin-like serine proteases"/>
    <property type="match status" value="2"/>
</dbReference>
<sequence>MEVNVMNWADRGQPKSVNVLEIYIHPDCDNQYDPDSAVLYVEKELPFTRNVWIHSAENIIFKRNLDRIIAVQGVLGRCAVPVFRNETIHGESFIRVDYIQVNYQHWWACRANVCPWWGAGRPLVQENRRCHNLLNGTRYCLAWEPDRSMCELPPGTPIFCDLGNIHGLMGFITNETFTCSVFDQSGMMTSVADSIDWIRDTLMLRYHRKYIDALPEWMVNLRINYTSHYVPHIKIPKTTTESPIMKFDSFAGDQIRAMVVFYVDDAPECVATLVASFIAILPCSCLTINTDNMLEPVHISNPTTAQYMRQIEVERITIGSFVNRTSPKTQVTNYELHAKCDNHYENNYALILLNKPVIGAGLAWIMTAHEKIFSNLLRAVSIADQSMGHNCYWVEANLYRKKQTHSKHKIRFVQWTDCLGIVCPTYEWALIQEKRCYNISETSSLYCVKSAEPRKSVCDLQDGTPIFCNLEAARGFVGFINKGMDMLYESGYTCREKNITDQYAVLAGIDTYLPDFKQYTFINEMEVFIRDKEGLSLTSVSAPSFFVIFMMLLLMSVMFELRFSSST</sequence>
<dbReference type="InterPro" id="IPR043504">
    <property type="entry name" value="Peptidase_S1_PA_chymotrypsin"/>
</dbReference>
<keyword evidence="2" id="KW-1185">Reference proteome</keyword>
<dbReference type="InterPro" id="IPR009003">
    <property type="entry name" value="Peptidase_S1_PA"/>
</dbReference>
<dbReference type="EMBL" id="WIXP02000004">
    <property type="protein sequence ID" value="KAF6211777.1"/>
    <property type="molecule type" value="Genomic_DNA"/>
</dbReference>
<comment type="caution">
    <text evidence="1">The sequence shown here is derived from an EMBL/GenBank/DDBJ whole genome shotgun (WGS) entry which is preliminary data.</text>
</comment>
<evidence type="ECO:0000313" key="2">
    <source>
        <dbReference type="Proteomes" id="UP000466442"/>
    </source>
</evidence>
<accession>A0A6A4JIM7</accession>
<evidence type="ECO:0000313" key="1">
    <source>
        <dbReference type="EMBL" id="KAF6211777.1"/>
    </source>
</evidence>
<evidence type="ECO:0008006" key="3">
    <source>
        <dbReference type="Google" id="ProtNLM"/>
    </source>
</evidence>
<protein>
    <recommendedName>
        <fullName evidence="3">Peptidase S1 domain-containing protein</fullName>
    </recommendedName>
</protein>
<gene>
    <name evidence="1" type="ORF">GE061_012292</name>
</gene>
<organism evidence="1 2">
    <name type="scientific">Apolygus lucorum</name>
    <name type="common">Small green plant bug</name>
    <name type="synonym">Lygocoris lucorum</name>
    <dbReference type="NCBI Taxonomy" id="248454"/>
    <lineage>
        <taxon>Eukaryota</taxon>
        <taxon>Metazoa</taxon>
        <taxon>Ecdysozoa</taxon>
        <taxon>Arthropoda</taxon>
        <taxon>Hexapoda</taxon>
        <taxon>Insecta</taxon>
        <taxon>Pterygota</taxon>
        <taxon>Neoptera</taxon>
        <taxon>Paraneoptera</taxon>
        <taxon>Hemiptera</taxon>
        <taxon>Heteroptera</taxon>
        <taxon>Panheteroptera</taxon>
        <taxon>Cimicomorpha</taxon>
        <taxon>Miridae</taxon>
        <taxon>Mirini</taxon>
        <taxon>Apolygus</taxon>
    </lineage>
</organism>
<dbReference type="AlphaFoldDB" id="A0A6A4JIM7"/>
<reference evidence="1" key="1">
    <citation type="journal article" date="2021" name="Mol. Ecol. Resour.">
        <title>Apolygus lucorum genome provides insights into omnivorousness and mesophyll feeding.</title>
        <authorList>
            <person name="Liu Y."/>
            <person name="Liu H."/>
            <person name="Wang H."/>
            <person name="Huang T."/>
            <person name="Liu B."/>
            <person name="Yang B."/>
            <person name="Yin L."/>
            <person name="Li B."/>
            <person name="Zhang Y."/>
            <person name="Zhang S."/>
            <person name="Jiang F."/>
            <person name="Zhang X."/>
            <person name="Ren Y."/>
            <person name="Wang B."/>
            <person name="Wang S."/>
            <person name="Lu Y."/>
            <person name="Wu K."/>
            <person name="Fan W."/>
            <person name="Wang G."/>
        </authorList>
    </citation>
    <scope>NUCLEOTIDE SEQUENCE</scope>
    <source>
        <strain evidence="1">12Hb</strain>
    </source>
</reference>
<name>A0A6A4JIM7_APOLU</name>